<dbReference type="PROSITE" id="PS00216">
    <property type="entry name" value="SUGAR_TRANSPORT_1"/>
    <property type="match status" value="1"/>
</dbReference>
<protein>
    <recommendedName>
        <fullName evidence="8">Major facilitator superfamily (MFS) profile domain-containing protein</fullName>
    </recommendedName>
</protein>
<feature type="transmembrane region" description="Helical" evidence="7">
    <location>
        <begin position="160"/>
        <end position="178"/>
    </location>
</feature>
<dbReference type="Gene3D" id="1.20.1250.20">
    <property type="entry name" value="MFS general substrate transporter like domains"/>
    <property type="match status" value="1"/>
</dbReference>
<feature type="domain" description="Major facilitator superfamily (MFS) profile" evidence="8">
    <location>
        <begin position="6"/>
        <end position="385"/>
    </location>
</feature>
<dbReference type="SUPFAM" id="SSF103473">
    <property type="entry name" value="MFS general substrate transporter"/>
    <property type="match status" value="1"/>
</dbReference>
<evidence type="ECO:0000259" key="8">
    <source>
        <dbReference type="PROSITE" id="PS50850"/>
    </source>
</evidence>
<evidence type="ECO:0000313" key="10">
    <source>
        <dbReference type="Proteomes" id="UP000230184"/>
    </source>
</evidence>
<dbReference type="PRINTS" id="PR01035">
    <property type="entry name" value="TCRTETA"/>
</dbReference>
<feature type="transmembrane region" description="Helical" evidence="7">
    <location>
        <begin position="204"/>
        <end position="226"/>
    </location>
</feature>
<evidence type="ECO:0000256" key="3">
    <source>
        <dbReference type="ARBA" id="ARBA00022448"/>
    </source>
</evidence>
<comment type="similarity">
    <text evidence="2">Belongs to the major facilitator superfamily. TCR/Tet family.</text>
</comment>
<evidence type="ECO:0000256" key="2">
    <source>
        <dbReference type="ARBA" id="ARBA00007520"/>
    </source>
</evidence>
<feature type="transmembrane region" description="Helical" evidence="7">
    <location>
        <begin position="364"/>
        <end position="380"/>
    </location>
</feature>
<proteinExistence type="inferred from homology"/>
<dbReference type="CDD" id="cd17330">
    <property type="entry name" value="MFS_SLC46_TetA_like"/>
    <property type="match status" value="1"/>
</dbReference>
<dbReference type="AlphaFoldDB" id="A0A2M6YTK8"/>
<dbReference type="Pfam" id="PF07690">
    <property type="entry name" value="MFS_1"/>
    <property type="match status" value="1"/>
</dbReference>
<dbReference type="InterPro" id="IPR036259">
    <property type="entry name" value="MFS_trans_sf"/>
</dbReference>
<comment type="caution">
    <text evidence="9">The sequence shown here is derived from an EMBL/GenBank/DDBJ whole genome shotgun (WGS) entry which is preliminary data.</text>
</comment>
<feature type="transmembrane region" description="Helical" evidence="7">
    <location>
        <begin position="40"/>
        <end position="60"/>
    </location>
</feature>
<keyword evidence="6 7" id="KW-0472">Membrane</keyword>
<dbReference type="InterPro" id="IPR020846">
    <property type="entry name" value="MFS_dom"/>
</dbReference>
<dbReference type="InterPro" id="IPR011701">
    <property type="entry name" value="MFS"/>
</dbReference>
<dbReference type="Proteomes" id="UP000230184">
    <property type="component" value="Unassembled WGS sequence"/>
</dbReference>
<comment type="subcellular location">
    <subcellularLocation>
        <location evidence="1">Membrane</location>
        <topology evidence="1">Multi-pass membrane protein</topology>
    </subcellularLocation>
</comment>
<gene>
    <name evidence="9" type="ORF">COT02_03990</name>
</gene>
<keyword evidence="4 7" id="KW-0812">Transmembrane</keyword>
<feature type="transmembrane region" description="Helical" evidence="7">
    <location>
        <begin position="130"/>
        <end position="154"/>
    </location>
</feature>
<organism evidence="9 10">
    <name type="scientific">Candidatus Roizmanbacteria bacterium CG07_land_8_20_14_0_80_34_15</name>
    <dbReference type="NCBI Taxonomy" id="1974849"/>
    <lineage>
        <taxon>Bacteria</taxon>
        <taxon>Candidatus Roizmaniibacteriota</taxon>
    </lineage>
</organism>
<evidence type="ECO:0000256" key="1">
    <source>
        <dbReference type="ARBA" id="ARBA00004141"/>
    </source>
</evidence>
<evidence type="ECO:0000256" key="4">
    <source>
        <dbReference type="ARBA" id="ARBA00022692"/>
    </source>
</evidence>
<feature type="transmembrane region" description="Helical" evidence="7">
    <location>
        <begin position="276"/>
        <end position="294"/>
    </location>
</feature>
<dbReference type="InterPro" id="IPR001958">
    <property type="entry name" value="Tet-R_TetA/multi-R_MdtG-like"/>
</dbReference>
<dbReference type="GO" id="GO:0016020">
    <property type="term" value="C:membrane"/>
    <property type="evidence" value="ECO:0007669"/>
    <property type="project" value="UniProtKB-SubCell"/>
</dbReference>
<feature type="transmembrane region" description="Helical" evidence="7">
    <location>
        <begin position="246"/>
        <end position="264"/>
    </location>
</feature>
<feature type="transmembrane region" description="Helical" evidence="7">
    <location>
        <begin position="7"/>
        <end position="28"/>
    </location>
</feature>
<evidence type="ECO:0000313" key="9">
    <source>
        <dbReference type="EMBL" id="PIU36831.1"/>
    </source>
</evidence>
<dbReference type="GO" id="GO:0022857">
    <property type="term" value="F:transmembrane transporter activity"/>
    <property type="evidence" value="ECO:0007669"/>
    <property type="project" value="InterPro"/>
</dbReference>
<reference evidence="10" key="1">
    <citation type="submission" date="2017-09" db="EMBL/GenBank/DDBJ databases">
        <title>Depth-based differentiation of microbial function through sediment-hosted aquifers and enrichment of novel symbionts in the deep terrestrial subsurface.</title>
        <authorList>
            <person name="Probst A.J."/>
            <person name="Ladd B."/>
            <person name="Jarett J.K."/>
            <person name="Geller-Mcgrath D.E."/>
            <person name="Sieber C.M.K."/>
            <person name="Emerson J.B."/>
            <person name="Anantharaman K."/>
            <person name="Thomas B.C."/>
            <person name="Malmstrom R."/>
            <person name="Stieglmeier M."/>
            <person name="Klingl A."/>
            <person name="Woyke T."/>
            <person name="Ryan C.M."/>
            <person name="Banfield J.F."/>
        </authorList>
    </citation>
    <scope>NUCLEOTIDE SEQUENCE [LARGE SCALE GENOMIC DNA]</scope>
</reference>
<dbReference type="PANTHER" id="PTHR23504">
    <property type="entry name" value="MAJOR FACILITATOR SUPERFAMILY DOMAIN-CONTAINING PROTEIN 10"/>
    <property type="match status" value="1"/>
</dbReference>
<keyword evidence="5 7" id="KW-1133">Transmembrane helix</keyword>
<evidence type="ECO:0000256" key="6">
    <source>
        <dbReference type="ARBA" id="ARBA00023136"/>
    </source>
</evidence>
<dbReference type="PANTHER" id="PTHR23504:SF15">
    <property type="entry name" value="MAJOR FACILITATOR SUPERFAMILY (MFS) PROFILE DOMAIN-CONTAINING PROTEIN"/>
    <property type="match status" value="1"/>
</dbReference>
<dbReference type="PROSITE" id="PS50850">
    <property type="entry name" value="MFS"/>
    <property type="match status" value="1"/>
</dbReference>
<sequence length="385" mass="42334">MRNNKLLMTIFLVVFIDLLGFGIILPLLPYIAEKYSAGPFQIGMLTATYSFFQLIASPILGRLSDRYGRKKLLIISQFGSAVGYLILGLAGNLPLLFLSRIIDGATGGNISIAQAYIADVTTKENRARGMGIIGAAFGLGFIFGPAIGGFLSRFSYSTPAYFAAAISLLTVLTTIFFLKETINEKQAKVSPKTKLNFEEFRKVLSIYPISILILTFFVVNLASSVQQGNFALWTQKTFNYGPTQNGWLFTYIGIIAVLVQLKVLPFLTKKFNEKNILYISLVFLFLGLILIPLMPTPLFLYVSLFFLPFGMGLSNPTIQALASENVPKEEYGGTLGFLQSAGSLGRIIGPIIGGIIFQSLGKDNAFYFAGFIVLIILIYSKMRLK</sequence>
<dbReference type="EMBL" id="PEWY01000118">
    <property type="protein sequence ID" value="PIU36831.1"/>
    <property type="molecule type" value="Genomic_DNA"/>
</dbReference>
<evidence type="ECO:0000256" key="7">
    <source>
        <dbReference type="SAM" id="Phobius"/>
    </source>
</evidence>
<name>A0A2M6YTK8_9BACT</name>
<accession>A0A2M6YTK8</accession>
<keyword evidence="3" id="KW-0813">Transport</keyword>
<dbReference type="InterPro" id="IPR005829">
    <property type="entry name" value="Sugar_transporter_CS"/>
</dbReference>
<evidence type="ECO:0000256" key="5">
    <source>
        <dbReference type="ARBA" id="ARBA00022989"/>
    </source>
</evidence>